<comment type="caution">
    <text evidence="9">The sequence shown here is derived from an EMBL/GenBank/DDBJ whole genome shotgun (WGS) entry which is preliminary data.</text>
</comment>
<dbReference type="InterPro" id="IPR036590">
    <property type="entry name" value="SRAP-like"/>
</dbReference>
<proteinExistence type="inferred from homology"/>
<evidence type="ECO:0000256" key="8">
    <source>
        <dbReference type="RuleBase" id="RU364100"/>
    </source>
</evidence>
<evidence type="ECO:0000313" key="10">
    <source>
        <dbReference type="Proteomes" id="UP001352263"/>
    </source>
</evidence>
<keyword evidence="10" id="KW-1185">Reference proteome</keyword>
<keyword evidence="6" id="KW-0238">DNA-binding</keyword>
<evidence type="ECO:0000256" key="6">
    <source>
        <dbReference type="ARBA" id="ARBA00023125"/>
    </source>
</evidence>
<dbReference type="Pfam" id="PF02586">
    <property type="entry name" value="SRAP"/>
    <property type="match status" value="1"/>
</dbReference>
<evidence type="ECO:0000256" key="1">
    <source>
        <dbReference type="ARBA" id="ARBA00008136"/>
    </source>
</evidence>
<dbReference type="EMBL" id="JAWIIV010000002">
    <property type="protein sequence ID" value="MEC4718160.1"/>
    <property type="molecule type" value="Genomic_DNA"/>
</dbReference>
<evidence type="ECO:0000256" key="4">
    <source>
        <dbReference type="ARBA" id="ARBA00022801"/>
    </source>
</evidence>
<protein>
    <recommendedName>
        <fullName evidence="8">Abasic site processing protein</fullName>
        <ecNumber evidence="8">3.4.-.-</ecNumber>
    </recommendedName>
</protein>
<evidence type="ECO:0000256" key="5">
    <source>
        <dbReference type="ARBA" id="ARBA00023124"/>
    </source>
</evidence>
<dbReference type="PANTHER" id="PTHR13604:SF0">
    <property type="entry name" value="ABASIC SITE PROCESSING PROTEIN HMCES"/>
    <property type="match status" value="1"/>
</dbReference>
<accession>A0ABU6J3F7</accession>
<dbReference type="InterPro" id="IPR003738">
    <property type="entry name" value="SRAP"/>
</dbReference>
<keyword evidence="7" id="KW-0456">Lyase</keyword>
<organism evidence="9 10">
    <name type="scientific">Noviherbaspirillum album</name>
    <dbReference type="NCBI Taxonomy" id="3080276"/>
    <lineage>
        <taxon>Bacteria</taxon>
        <taxon>Pseudomonadati</taxon>
        <taxon>Pseudomonadota</taxon>
        <taxon>Betaproteobacteria</taxon>
        <taxon>Burkholderiales</taxon>
        <taxon>Oxalobacteraceae</taxon>
        <taxon>Noviherbaspirillum</taxon>
    </lineage>
</organism>
<evidence type="ECO:0000256" key="2">
    <source>
        <dbReference type="ARBA" id="ARBA00022670"/>
    </source>
</evidence>
<evidence type="ECO:0000256" key="7">
    <source>
        <dbReference type="ARBA" id="ARBA00023239"/>
    </source>
</evidence>
<dbReference type="Gene3D" id="3.90.1680.10">
    <property type="entry name" value="SOS response associated peptidase-like"/>
    <property type="match status" value="1"/>
</dbReference>
<name>A0ABU6J3F7_9BURK</name>
<reference evidence="9 10" key="1">
    <citation type="submission" date="2023-10" db="EMBL/GenBank/DDBJ databases">
        <title>Noviherbaspirillum sp. CPCC 100848 genome assembly.</title>
        <authorList>
            <person name="Li X.Y."/>
            <person name="Fang X.M."/>
        </authorList>
    </citation>
    <scope>NUCLEOTIDE SEQUENCE [LARGE SCALE GENOMIC DNA]</scope>
    <source>
        <strain evidence="9 10">CPCC 100848</strain>
    </source>
</reference>
<dbReference type="SUPFAM" id="SSF143081">
    <property type="entry name" value="BB1717-like"/>
    <property type="match status" value="1"/>
</dbReference>
<keyword evidence="3" id="KW-0227">DNA damage</keyword>
<evidence type="ECO:0000313" key="9">
    <source>
        <dbReference type="EMBL" id="MEC4718160.1"/>
    </source>
</evidence>
<comment type="similarity">
    <text evidence="1 8">Belongs to the SOS response-associated peptidase family.</text>
</comment>
<dbReference type="PANTHER" id="PTHR13604">
    <property type="entry name" value="DC12-RELATED"/>
    <property type="match status" value="1"/>
</dbReference>
<dbReference type="EC" id="3.4.-.-" evidence="8"/>
<keyword evidence="5" id="KW-0190">Covalent protein-DNA linkage</keyword>
<dbReference type="RefSeq" id="WP_326504913.1">
    <property type="nucleotide sequence ID" value="NZ_JAWIIV010000002.1"/>
</dbReference>
<keyword evidence="2 8" id="KW-0645">Protease</keyword>
<dbReference type="Proteomes" id="UP001352263">
    <property type="component" value="Unassembled WGS sequence"/>
</dbReference>
<keyword evidence="4 8" id="KW-0378">Hydrolase</keyword>
<sequence>MCSNYRPATPVQLEQQFAVAPPDTEYKAEAYPGYMAPMIRPPRTDSLAGDRACALAMFGMVPHWAEEKLSRQTYNARTETVAAKPSFRNAFKKRQFCIVPATGIYEPCYESGKAVRHEIREADGSPLGIAGIWEYKAEGPNGLPLLSMSMLTINADGHPIFQRMHKPDDEKRMLVIIPPERYDEWLHSAVEDASSFFVPYPADRLVTAEAPKQTKSTAQPTLPDA</sequence>
<evidence type="ECO:0000256" key="3">
    <source>
        <dbReference type="ARBA" id="ARBA00022763"/>
    </source>
</evidence>
<gene>
    <name evidence="9" type="ORF">RY831_03305</name>
</gene>